<dbReference type="Proteomes" id="UP000050437">
    <property type="component" value="Unassembled WGS sequence"/>
</dbReference>
<accession>A0A0P7DLT0</accession>
<protein>
    <submittedName>
        <fullName evidence="2">Uncharacterized protein</fullName>
    </submittedName>
</protein>
<feature type="transmembrane region" description="Helical" evidence="1">
    <location>
        <begin position="217"/>
        <end position="236"/>
    </location>
</feature>
<keyword evidence="1" id="KW-0472">Membrane</keyword>
<dbReference type="GeneID" id="92659678"/>
<dbReference type="RefSeq" id="WP_043935785.1">
    <property type="nucleotide sequence ID" value="NZ_LKKS01000006.1"/>
</dbReference>
<feature type="transmembrane region" description="Helical" evidence="1">
    <location>
        <begin position="105"/>
        <end position="129"/>
    </location>
</feature>
<dbReference type="EMBL" id="LKKS01000006">
    <property type="protein sequence ID" value="KPM68714.1"/>
    <property type="molecule type" value="Genomic_DNA"/>
</dbReference>
<evidence type="ECO:0000313" key="3">
    <source>
        <dbReference type="Proteomes" id="UP000050437"/>
    </source>
</evidence>
<feature type="transmembrane region" description="Helical" evidence="1">
    <location>
        <begin position="63"/>
        <end position="85"/>
    </location>
</feature>
<gene>
    <name evidence="2" type="ORF">HB13667_00710</name>
</gene>
<comment type="caution">
    <text evidence="2">The sequence shown here is derived from an EMBL/GenBank/DDBJ whole genome shotgun (WGS) entry which is preliminary data.</text>
</comment>
<reference evidence="2 3" key="1">
    <citation type="submission" date="2015-10" db="EMBL/GenBank/DDBJ databases">
        <title>Pseudomonas putida clinical strains.</title>
        <authorList>
            <person name="Molina L."/>
            <person name="Udaondo Z."/>
        </authorList>
    </citation>
    <scope>NUCLEOTIDE SEQUENCE [LARGE SCALE GENOMIC DNA]</scope>
    <source>
        <strain evidence="2 3">HB13667</strain>
    </source>
</reference>
<organism evidence="2 3">
    <name type="scientific">Pseudomonas putida</name>
    <name type="common">Arthrobacter siderocapsulatus</name>
    <dbReference type="NCBI Taxonomy" id="303"/>
    <lineage>
        <taxon>Bacteria</taxon>
        <taxon>Pseudomonadati</taxon>
        <taxon>Pseudomonadota</taxon>
        <taxon>Gammaproteobacteria</taxon>
        <taxon>Pseudomonadales</taxon>
        <taxon>Pseudomonadaceae</taxon>
        <taxon>Pseudomonas</taxon>
    </lineage>
</organism>
<feature type="transmembrane region" description="Helical" evidence="1">
    <location>
        <begin position="169"/>
        <end position="189"/>
    </location>
</feature>
<feature type="transmembrane region" description="Helical" evidence="1">
    <location>
        <begin position="141"/>
        <end position="162"/>
    </location>
</feature>
<evidence type="ECO:0000256" key="1">
    <source>
        <dbReference type="SAM" id="Phobius"/>
    </source>
</evidence>
<keyword evidence="1" id="KW-0812">Transmembrane</keyword>
<sequence length="250" mass="28157">MNKKPYPITRRKQILMITKVLILEHLREPTALLWTAAAPCLMFILLRQSRSLAAPPDTLYISSAAWFYAYIAANVAFFGLGFYLIGRRESGFVRSFIYQREAIALFLTSHAVSYTLVSVVYSSFFYFISKPLYGSYSPSEFLYLTAAFYTSYLIFACIGLAIAAMPIKFSTAGTLFSLLSFLMLLSGYLGTTQDELTHWSTLINPLHLSTRIITGEIPLTISFLTAFAISTAGLYATGKLFRIHPIWSRY</sequence>
<evidence type="ECO:0000313" key="2">
    <source>
        <dbReference type="EMBL" id="KPM68714.1"/>
    </source>
</evidence>
<dbReference type="AlphaFoldDB" id="A0A0P7DLT0"/>
<name>A0A0P7DLT0_PSEPU</name>
<proteinExistence type="predicted"/>
<keyword evidence="1" id="KW-1133">Transmembrane helix</keyword>